<dbReference type="AlphaFoldDB" id="A0A3B0VWZ3"/>
<feature type="non-terminal residue" evidence="2">
    <location>
        <position position="1"/>
    </location>
</feature>
<name>A0A3B0VWZ3_9ZZZZ</name>
<dbReference type="InterPro" id="IPR050902">
    <property type="entry name" value="ABC_Transporter_SBP"/>
</dbReference>
<dbReference type="PANTHER" id="PTHR30535">
    <property type="entry name" value="VITAMIN B12-BINDING PROTEIN"/>
    <property type="match status" value="1"/>
</dbReference>
<dbReference type="InterPro" id="IPR002491">
    <property type="entry name" value="ABC_transptr_periplasmic_BD"/>
</dbReference>
<sequence length="210" mass="23512">DTHPKLEEVGLTVVLNADYLDITPLGRAEWGKFIATFYNDEALAEAWFDSVTTEYDALAALTADVAERPTVFANTPFDGTWYMPGGQSYTAQFLNAAGADYLWGDDESTSTLFLDFESVFDQAADAAYWLNLGFVFSQEDLEATDERFADFAAFQSGSLYNYDLRTNEFGGNDFFESAAANPQVVLADLIKIFHPDLVPDHEFVYYRIVE</sequence>
<accession>A0A3B0VWZ3</accession>
<evidence type="ECO:0000313" key="2">
    <source>
        <dbReference type="EMBL" id="VAW35904.1"/>
    </source>
</evidence>
<dbReference type="Gene3D" id="3.40.50.1980">
    <property type="entry name" value="Nitrogenase molybdenum iron protein domain"/>
    <property type="match status" value="1"/>
</dbReference>
<proteinExistence type="predicted"/>
<dbReference type="SUPFAM" id="SSF53807">
    <property type="entry name" value="Helical backbone' metal receptor"/>
    <property type="match status" value="1"/>
</dbReference>
<dbReference type="PANTHER" id="PTHR30535:SF34">
    <property type="entry name" value="MOLYBDATE-BINDING PROTEIN MOLA"/>
    <property type="match status" value="1"/>
</dbReference>
<feature type="domain" description="Fe/B12 periplasmic-binding" evidence="1">
    <location>
        <begin position="26"/>
        <end position="163"/>
    </location>
</feature>
<protein>
    <submittedName>
        <fullName evidence="2">Vitamin B12 ABC transporter, substrate-binding protein BtuF</fullName>
    </submittedName>
</protein>
<gene>
    <name evidence="2" type="ORF">MNBD_CHLOROFLEXI01-334</name>
</gene>
<dbReference type="EMBL" id="UOEU01000604">
    <property type="protein sequence ID" value="VAW35904.1"/>
    <property type="molecule type" value="Genomic_DNA"/>
</dbReference>
<evidence type="ECO:0000259" key="1">
    <source>
        <dbReference type="Pfam" id="PF01497"/>
    </source>
</evidence>
<dbReference type="Pfam" id="PF01497">
    <property type="entry name" value="Peripla_BP_2"/>
    <property type="match status" value="1"/>
</dbReference>
<dbReference type="GO" id="GO:0071281">
    <property type="term" value="P:cellular response to iron ion"/>
    <property type="evidence" value="ECO:0007669"/>
    <property type="project" value="TreeGrafter"/>
</dbReference>
<reference evidence="2" key="1">
    <citation type="submission" date="2018-06" db="EMBL/GenBank/DDBJ databases">
        <authorList>
            <person name="Zhirakovskaya E."/>
        </authorList>
    </citation>
    <scope>NUCLEOTIDE SEQUENCE</scope>
</reference>
<organism evidence="2">
    <name type="scientific">hydrothermal vent metagenome</name>
    <dbReference type="NCBI Taxonomy" id="652676"/>
    <lineage>
        <taxon>unclassified sequences</taxon>
        <taxon>metagenomes</taxon>
        <taxon>ecological metagenomes</taxon>
    </lineage>
</organism>